<feature type="compositionally biased region" description="Polar residues" evidence="5">
    <location>
        <begin position="611"/>
        <end position="620"/>
    </location>
</feature>
<keyword evidence="10" id="KW-1185">Reference proteome</keyword>
<feature type="compositionally biased region" description="Low complexity" evidence="5">
    <location>
        <begin position="419"/>
        <end position="466"/>
    </location>
</feature>
<evidence type="ECO:0000256" key="7">
    <source>
        <dbReference type="SAM" id="SignalP"/>
    </source>
</evidence>
<feature type="region of interest" description="Disordered" evidence="5">
    <location>
        <begin position="787"/>
        <end position="806"/>
    </location>
</feature>
<feature type="region of interest" description="Disordered" evidence="5">
    <location>
        <begin position="826"/>
        <end position="870"/>
    </location>
</feature>
<dbReference type="InterPro" id="IPR003598">
    <property type="entry name" value="Ig_sub2"/>
</dbReference>
<dbReference type="InterPro" id="IPR013151">
    <property type="entry name" value="Immunoglobulin_dom"/>
</dbReference>
<dbReference type="SUPFAM" id="SSF48726">
    <property type="entry name" value="Immunoglobulin"/>
    <property type="match status" value="3"/>
</dbReference>
<reference evidence="10" key="1">
    <citation type="submission" date="2013-03" db="EMBL/GenBank/DDBJ databases">
        <authorList>
            <person name="Jeffery W."/>
            <person name="Warren W."/>
            <person name="Wilson R.K."/>
        </authorList>
    </citation>
    <scope>NUCLEOTIDE SEQUENCE</scope>
    <source>
        <strain evidence="10">female</strain>
    </source>
</reference>
<organism evidence="9 10">
    <name type="scientific">Astyanax mexicanus</name>
    <name type="common">Blind cave fish</name>
    <name type="synonym">Astyanax fasciatus mexicanus</name>
    <dbReference type="NCBI Taxonomy" id="7994"/>
    <lineage>
        <taxon>Eukaryota</taxon>
        <taxon>Metazoa</taxon>
        <taxon>Chordata</taxon>
        <taxon>Craniata</taxon>
        <taxon>Vertebrata</taxon>
        <taxon>Euteleostomi</taxon>
        <taxon>Actinopterygii</taxon>
        <taxon>Neopterygii</taxon>
        <taxon>Teleostei</taxon>
        <taxon>Ostariophysi</taxon>
        <taxon>Characiformes</taxon>
        <taxon>Characoidei</taxon>
        <taxon>Acestrorhamphidae</taxon>
        <taxon>Acestrorhamphinae</taxon>
        <taxon>Astyanax</taxon>
    </lineage>
</organism>
<reference evidence="10" key="2">
    <citation type="journal article" date="2014" name="Nat. Commun.">
        <title>The cavefish genome reveals candidate genes for eye loss.</title>
        <authorList>
            <person name="McGaugh S.E."/>
            <person name="Gross J.B."/>
            <person name="Aken B."/>
            <person name="Blin M."/>
            <person name="Borowsky R."/>
            <person name="Chalopin D."/>
            <person name="Hinaux H."/>
            <person name="Jeffery W.R."/>
            <person name="Keene A."/>
            <person name="Ma L."/>
            <person name="Minx P."/>
            <person name="Murphy D."/>
            <person name="O'Quin K.E."/>
            <person name="Retaux S."/>
            <person name="Rohner N."/>
            <person name="Searle S.M."/>
            <person name="Stahl B.A."/>
            <person name="Tabin C."/>
            <person name="Volff J.N."/>
            <person name="Yoshizawa M."/>
            <person name="Warren W.C."/>
        </authorList>
    </citation>
    <scope>NUCLEOTIDE SEQUENCE [LARGE SCALE GENOMIC DNA]</scope>
    <source>
        <strain evidence="10">female</strain>
    </source>
</reference>
<feature type="domain" description="Ig-like" evidence="8">
    <location>
        <begin position="225"/>
        <end position="312"/>
    </location>
</feature>
<feature type="signal peptide" evidence="7">
    <location>
        <begin position="1"/>
        <end position="22"/>
    </location>
</feature>
<evidence type="ECO:0000256" key="4">
    <source>
        <dbReference type="ARBA" id="ARBA00023319"/>
    </source>
</evidence>
<evidence type="ECO:0000256" key="1">
    <source>
        <dbReference type="ARBA" id="ARBA00022729"/>
    </source>
</evidence>
<evidence type="ECO:0000313" key="9">
    <source>
        <dbReference type="Ensembl" id="ENSAMXP00000040578.1"/>
    </source>
</evidence>
<dbReference type="Pfam" id="PF13927">
    <property type="entry name" value="Ig_3"/>
    <property type="match status" value="1"/>
</dbReference>
<dbReference type="AlphaFoldDB" id="A0A3B1JE69"/>
<dbReference type="GeneTree" id="ENSGT01130000278319"/>
<dbReference type="PANTHER" id="PTHR44337">
    <property type="entry name" value="CARCINOEMBRYONIC ANTIGEN-RELATED CELL ADHESION MOLECULE 8"/>
    <property type="match status" value="1"/>
</dbReference>
<evidence type="ECO:0000313" key="10">
    <source>
        <dbReference type="Proteomes" id="UP000018467"/>
    </source>
</evidence>
<dbReference type="Gene3D" id="2.60.40.10">
    <property type="entry name" value="Immunoglobulins"/>
    <property type="match status" value="3"/>
</dbReference>
<accession>A0A3B1JE69</accession>
<feature type="transmembrane region" description="Helical" evidence="6">
    <location>
        <begin position="318"/>
        <end position="345"/>
    </location>
</feature>
<keyword evidence="3" id="KW-0325">Glycoprotein</keyword>
<name>A0A3B1JE69_ASTMX</name>
<dbReference type="Pfam" id="PF00047">
    <property type="entry name" value="ig"/>
    <property type="match status" value="1"/>
</dbReference>
<dbReference type="Proteomes" id="UP000018467">
    <property type="component" value="Unassembled WGS sequence"/>
</dbReference>
<feature type="compositionally biased region" description="Polar residues" evidence="5">
    <location>
        <begin position="826"/>
        <end position="842"/>
    </location>
</feature>
<dbReference type="SMART" id="SM00409">
    <property type="entry name" value="IG"/>
    <property type="match status" value="3"/>
</dbReference>
<dbReference type="PROSITE" id="PS50835">
    <property type="entry name" value="IG_LIKE"/>
    <property type="match status" value="2"/>
</dbReference>
<dbReference type="InterPro" id="IPR013783">
    <property type="entry name" value="Ig-like_fold"/>
</dbReference>
<keyword evidence="2" id="KW-1015">Disulfide bond</keyword>
<feature type="compositionally biased region" description="Basic residues" evidence="5">
    <location>
        <begin position="621"/>
        <end position="630"/>
    </location>
</feature>
<feature type="region of interest" description="Disordered" evidence="5">
    <location>
        <begin position="606"/>
        <end position="749"/>
    </location>
</feature>
<dbReference type="InterPro" id="IPR036179">
    <property type="entry name" value="Ig-like_dom_sf"/>
</dbReference>
<proteinExistence type="predicted"/>
<keyword evidence="1 7" id="KW-0732">Signal</keyword>
<keyword evidence="6" id="KW-0812">Transmembrane</keyword>
<dbReference type="Bgee" id="ENSAMXG00000033619">
    <property type="expression patterns" value="Expressed in olfactory epithelium and 3 other cell types or tissues"/>
</dbReference>
<evidence type="ECO:0000256" key="6">
    <source>
        <dbReference type="SAM" id="Phobius"/>
    </source>
</evidence>
<feature type="domain" description="Ig-like" evidence="8">
    <location>
        <begin position="131"/>
        <end position="217"/>
    </location>
</feature>
<dbReference type="InterPro" id="IPR003599">
    <property type="entry name" value="Ig_sub"/>
</dbReference>
<dbReference type="PANTHER" id="PTHR44337:SF22">
    <property type="entry name" value="HEPACAM FAMILY MEMBER 2-LIKE"/>
    <property type="match status" value="1"/>
</dbReference>
<feature type="chain" id="PRO_5017247667" description="Ig-like domain-containing protein" evidence="7">
    <location>
        <begin position="23"/>
        <end position="953"/>
    </location>
</feature>
<dbReference type="InterPro" id="IPR052598">
    <property type="entry name" value="IgSF_CEA-related"/>
</dbReference>
<feature type="compositionally biased region" description="Low complexity" evidence="5">
    <location>
        <begin position="648"/>
        <end position="657"/>
    </location>
</feature>
<dbReference type="InParanoid" id="A0A3B1JE69"/>
<keyword evidence="4" id="KW-0393">Immunoglobulin domain</keyword>
<keyword evidence="6" id="KW-1133">Transmembrane helix</keyword>
<evidence type="ECO:0000256" key="3">
    <source>
        <dbReference type="ARBA" id="ARBA00023180"/>
    </source>
</evidence>
<feature type="region of interest" description="Disordered" evidence="5">
    <location>
        <begin position="895"/>
        <end position="920"/>
    </location>
</feature>
<evidence type="ECO:0000256" key="2">
    <source>
        <dbReference type="ARBA" id="ARBA00023157"/>
    </source>
</evidence>
<sequence>MNILVHSCLLITLAVLLQTADTQNPAPLQFQTSPVLVATGSNAIFSLQTITETFSVAWIAPGGSTLGQWVGGQAVLNSVSQYQGRVTITATQLTISSTQLSDAGNYTATVVPIATTGLTTNSLSVALKVYDAVSQVSVVAPSLVIEGGNVSVRCSWGKGSGVSVVWALGSTGLVSNSHVTVSAGSVIISPVSRSDAGVYSCTVSNPISAQTASATLTVYYGPDTPQVTKTSAQCVGGGDATVGQTVKLTCTSVSLPPALLSWKYGGSVLTVSSTTGGSLDLTVFSTNQSGEYTCTALNSITTGSSQQQLNISVVGTCLSVGAVAGIVVACFVALVLIIIAIVLLLRQRKVDRRLREVAGHQKTNPNNRPPDLPAPQNGLPSAVVANGNQANPPLHNSSRPPNLPKSEEPTVWHTGQEENNSQNRLNNTNLNTATLPNNGNRDSSTLPNNGHQNGNSNPNNGLHNSSVFPQSRQQNPNILIQTGNGEPGGQTVLINLNPMPQTEVRNSTSQPQTVQVSLNPVPQITPGNQTSNQNVAMFNDQQNGMAVPQRLANGSQQNLLLQTGGATQTDLNSTSAANRLNQAVNPAVNQAVNPAVNQAVNQAPNVLVPTGYNSHPTTHSRTGRQTRTTHRSSERRNRRSNTNRTRSRSSDSTTSSSPHLRQMPWDRLRGTPAYPNHQTDSSDSYESRHSTERDRTSRADPNLGRSTQVPRERSSPVGLPDGQVWTVSETPRRNFQREAANSPSRVDPNVQRQDLHDVHQNWTALPQSVPQNVQVPHATSVPQNQAIEGHRTQLPPLTTPQTRPQKANLPHPLPLTEAALQLHTTHTPNPFSSRIQQTQAALQNPGPASRPTEAQTTQAGQRPPTPPAVLRPAEFRTLPRERLQQPQTLQPVQVMRQPHGTHRHQRANHVSPQRHPGNQHMHPTALRHGNMPPQRQHPHTSQVRTFLVYIELF</sequence>
<protein>
    <recommendedName>
        <fullName evidence="8">Ig-like domain-containing protein</fullName>
    </recommendedName>
</protein>
<feature type="compositionally biased region" description="Basic and acidic residues" evidence="5">
    <location>
        <begin position="685"/>
        <end position="698"/>
    </location>
</feature>
<reference evidence="9" key="4">
    <citation type="submission" date="2025-09" db="UniProtKB">
        <authorList>
            <consortium name="Ensembl"/>
        </authorList>
    </citation>
    <scope>IDENTIFICATION</scope>
</reference>
<feature type="compositionally biased region" description="Basic residues" evidence="5">
    <location>
        <begin position="636"/>
        <end position="647"/>
    </location>
</feature>
<dbReference type="SMART" id="SM00408">
    <property type="entry name" value="IGc2"/>
    <property type="match status" value="2"/>
</dbReference>
<dbReference type="InterPro" id="IPR007110">
    <property type="entry name" value="Ig-like_dom"/>
</dbReference>
<feature type="compositionally biased region" description="Low complexity" evidence="5">
    <location>
        <begin position="792"/>
        <end position="805"/>
    </location>
</feature>
<feature type="region of interest" description="Disordered" evidence="5">
    <location>
        <begin position="357"/>
        <end position="470"/>
    </location>
</feature>
<reference evidence="9" key="3">
    <citation type="submission" date="2025-08" db="UniProtKB">
        <authorList>
            <consortium name="Ensembl"/>
        </authorList>
    </citation>
    <scope>IDENTIFICATION</scope>
</reference>
<feature type="compositionally biased region" description="Polar residues" evidence="5">
    <location>
        <begin position="386"/>
        <end position="400"/>
    </location>
</feature>
<dbReference type="Ensembl" id="ENSAMXT00000054591.1">
    <property type="protein sequence ID" value="ENSAMXP00000040578.1"/>
    <property type="gene ID" value="ENSAMXG00000033619.1"/>
</dbReference>
<evidence type="ECO:0000256" key="5">
    <source>
        <dbReference type="SAM" id="MobiDB-lite"/>
    </source>
</evidence>
<keyword evidence="6" id="KW-0472">Membrane</keyword>
<evidence type="ECO:0000259" key="8">
    <source>
        <dbReference type="PROSITE" id="PS50835"/>
    </source>
</evidence>